<dbReference type="InterPro" id="IPR018990">
    <property type="entry name" value="Prot_inh_I42_chagasin"/>
</dbReference>
<dbReference type="GO" id="GO:0004869">
    <property type="term" value="F:cysteine-type endopeptidase inhibitor activity"/>
    <property type="evidence" value="ECO:0007669"/>
    <property type="project" value="UniProtKB-KW"/>
</dbReference>
<sequence>MRHVTTGPRDLQVAVGDTIELHLPENTSRDYTWCPTHIGKGLLLSDVRFVPSRNPLPGAGSERILYLRAKRPGTWPVSLQLQRAEHMSADERSMTVTVT</sequence>
<dbReference type="InterPro" id="IPR036331">
    <property type="entry name" value="Chagasin-like_sf"/>
</dbReference>
<dbReference type="eggNOG" id="COG5513">
    <property type="taxonomic scope" value="Bacteria"/>
</dbReference>
<evidence type="ECO:0000256" key="2">
    <source>
        <dbReference type="ARBA" id="ARBA00022704"/>
    </source>
</evidence>
<evidence type="ECO:0000313" key="5">
    <source>
        <dbReference type="Proteomes" id="UP000042997"/>
    </source>
</evidence>
<dbReference type="GeneID" id="83621997"/>
<dbReference type="AlphaFoldDB" id="A0A098BIW3"/>
<keyword evidence="2" id="KW-0789">Thiol protease inhibitor</keyword>
<dbReference type="RefSeq" id="WP_040271220.1">
    <property type="nucleotide sequence ID" value="NZ_JAJNCM010000035.1"/>
</dbReference>
<keyword evidence="1" id="KW-0646">Protease inhibitor</keyword>
<proteinExistence type="predicted"/>
<dbReference type="Gene3D" id="2.60.40.2020">
    <property type="match status" value="1"/>
</dbReference>
<reference evidence="4 5" key="1">
    <citation type="journal article" date="2014" name="Genome Announc.">
        <title>Draft Genome Sequence of Propane- and Butane-Oxidizing Actinobacterium Rhodococcus ruber IEGM 231.</title>
        <authorList>
            <person name="Ivshina I.B."/>
            <person name="Kuyukina M.S."/>
            <person name="Krivoruchko A.V."/>
            <person name="Barbe V."/>
            <person name="Fischer C."/>
        </authorList>
    </citation>
    <scope>NUCLEOTIDE SEQUENCE [LARGE SCALE GENOMIC DNA]</scope>
</reference>
<name>A0A098BIW3_9NOCA</name>
<organism evidence="4 5">
    <name type="scientific">Rhodococcus ruber</name>
    <dbReference type="NCBI Taxonomy" id="1830"/>
    <lineage>
        <taxon>Bacteria</taxon>
        <taxon>Bacillati</taxon>
        <taxon>Actinomycetota</taxon>
        <taxon>Actinomycetes</taxon>
        <taxon>Mycobacteriales</taxon>
        <taxon>Nocardiaceae</taxon>
        <taxon>Rhodococcus</taxon>
    </lineage>
</organism>
<protein>
    <recommendedName>
        <fullName evidence="3">Proteinase inhibitor I42 chagasin domain-containing protein</fullName>
    </recommendedName>
</protein>
<dbReference type="Proteomes" id="UP000042997">
    <property type="component" value="Unassembled WGS sequence"/>
</dbReference>
<dbReference type="EMBL" id="CCSD01000049">
    <property type="protein sequence ID" value="CDZ88152.1"/>
    <property type="molecule type" value="Genomic_DNA"/>
</dbReference>
<evidence type="ECO:0000259" key="3">
    <source>
        <dbReference type="Pfam" id="PF09394"/>
    </source>
</evidence>
<feature type="domain" description="Proteinase inhibitor I42 chagasin" evidence="3">
    <location>
        <begin position="13"/>
        <end position="98"/>
    </location>
</feature>
<evidence type="ECO:0000313" key="4">
    <source>
        <dbReference type="EMBL" id="CDZ88152.1"/>
    </source>
</evidence>
<evidence type="ECO:0000256" key="1">
    <source>
        <dbReference type="ARBA" id="ARBA00022690"/>
    </source>
</evidence>
<dbReference type="Pfam" id="PF09394">
    <property type="entry name" value="Inhibitor_I42"/>
    <property type="match status" value="1"/>
</dbReference>
<dbReference type="SUPFAM" id="SSF141066">
    <property type="entry name" value="ICP-like"/>
    <property type="match status" value="1"/>
</dbReference>
<accession>A0A098BIW3</accession>
<gene>
    <name evidence="4" type="ORF">RHRU231_390069</name>
</gene>